<keyword evidence="4 5" id="KW-0732">Signal</keyword>
<accession>A0AAV2HPV9</accession>
<proteinExistence type="inferred from homology"/>
<evidence type="ECO:0000313" key="6">
    <source>
        <dbReference type="EMBL" id="CAL1536117.1"/>
    </source>
</evidence>
<dbReference type="EMBL" id="CAXITT010000221">
    <property type="protein sequence ID" value="CAL1536117.1"/>
    <property type="molecule type" value="Genomic_DNA"/>
</dbReference>
<comment type="subcellular location">
    <subcellularLocation>
        <location evidence="1">Secreted</location>
    </subcellularLocation>
</comment>
<evidence type="ECO:0000256" key="5">
    <source>
        <dbReference type="SAM" id="SignalP"/>
    </source>
</evidence>
<dbReference type="Pfam" id="PF06083">
    <property type="entry name" value="IL17"/>
    <property type="match status" value="1"/>
</dbReference>
<evidence type="ECO:0000256" key="4">
    <source>
        <dbReference type="ARBA" id="ARBA00022729"/>
    </source>
</evidence>
<dbReference type="InterPro" id="IPR010345">
    <property type="entry name" value="IL-17_fam"/>
</dbReference>
<comment type="caution">
    <text evidence="6">The sequence shown here is derived from an EMBL/GenBank/DDBJ whole genome shotgun (WGS) entry which is preliminary data.</text>
</comment>
<dbReference type="InterPro" id="IPR029034">
    <property type="entry name" value="Cystine-knot_cytokine"/>
</dbReference>
<keyword evidence="3" id="KW-0964">Secreted</keyword>
<comment type="similarity">
    <text evidence="2">Belongs to the IL-17 family.</text>
</comment>
<evidence type="ECO:0000256" key="3">
    <source>
        <dbReference type="ARBA" id="ARBA00022525"/>
    </source>
</evidence>
<dbReference type="Gene3D" id="2.10.90.10">
    <property type="entry name" value="Cystine-knot cytokines"/>
    <property type="match status" value="1"/>
</dbReference>
<feature type="signal peptide" evidence="5">
    <location>
        <begin position="1"/>
        <end position="21"/>
    </location>
</feature>
<protein>
    <submittedName>
        <fullName evidence="6">Uncharacterized protein</fullName>
    </submittedName>
</protein>
<sequence length="182" mass="21214">MDFRFLAALCSMFTVVTVTAAQRERSRDITWTIDETFFMSRELLDRYKRIIVQNRSGDVITHWRDGESDALEANVTHTCPWSYVSVTNENRTPRTHLEVKCLTKRCLSFSEREFVPNGRLLKPKQRMTYESKGCCSQVFAAKWVKVRQSMKNGEVKDVKRILPVAVACTCSYEPTPKRRKHQ</sequence>
<dbReference type="GO" id="GO:0005125">
    <property type="term" value="F:cytokine activity"/>
    <property type="evidence" value="ECO:0007669"/>
    <property type="project" value="InterPro"/>
</dbReference>
<dbReference type="AlphaFoldDB" id="A0AAV2HPV9"/>
<dbReference type="Proteomes" id="UP001497497">
    <property type="component" value="Unassembled WGS sequence"/>
</dbReference>
<organism evidence="6 7">
    <name type="scientific">Lymnaea stagnalis</name>
    <name type="common">Great pond snail</name>
    <name type="synonym">Helix stagnalis</name>
    <dbReference type="NCBI Taxonomy" id="6523"/>
    <lineage>
        <taxon>Eukaryota</taxon>
        <taxon>Metazoa</taxon>
        <taxon>Spiralia</taxon>
        <taxon>Lophotrochozoa</taxon>
        <taxon>Mollusca</taxon>
        <taxon>Gastropoda</taxon>
        <taxon>Heterobranchia</taxon>
        <taxon>Euthyneura</taxon>
        <taxon>Panpulmonata</taxon>
        <taxon>Hygrophila</taxon>
        <taxon>Lymnaeoidea</taxon>
        <taxon>Lymnaeidae</taxon>
        <taxon>Lymnaea</taxon>
    </lineage>
</organism>
<evidence type="ECO:0000256" key="1">
    <source>
        <dbReference type="ARBA" id="ARBA00004613"/>
    </source>
</evidence>
<reference evidence="6 7" key="1">
    <citation type="submission" date="2024-04" db="EMBL/GenBank/DDBJ databases">
        <authorList>
            <consortium name="Genoscope - CEA"/>
            <person name="William W."/>
        </authorList>
    </citation>
    <scope>NUCLEOTIDE SEQUENCE [LARGE SCALE GENOMIC DNA]</scope>
</reference>
<feature type="chain" id="PRO_5043494848" evidence="5">
    <location>
        <begin position="22"/>
        <end position="182"/>
    </location>
</feature>
<gene>
    <name evidence="6" type="ORF">GSLYS_00010030001</name>
</gene>
<evidence type="ECO:0000313" key="7">
    <source>
        <dbReference type="Proteomes" id="UP001497497"/>
    </source>
</evidence>
<dbReference type="SUPFAM" id="SSF57501">
    <property type="entry name" value="Cystine-knot cytokines"/>
    <property type="match status" value="1"/>
</dbReference>
<name>A0AAV2HPV9_LYMST</name>
<keyword evidence="7" id="KW-1185">Reference proteome</keyword>
<dbReference type="GO" id="GO:0005576">
    <property type="term" value="C:extracellular region"/>
    <property type="evidence" value="ECO:0007669"/>
    <property type="project" value="UniProtKB-SubCell"/>
</dbReference>
<evidence type="ECO:0000256" key="2">
    <source>
        <dbReference type="ARBA" id="ARBA00007236"/>
    </source>
</evidence>